<accession>A0AA35SWN3</accession>
<dbReference type="EMBL" id="CASHTH010002890">
    <property type="protein sequence ID" value="CAI8036712.1"/>
    <property type="molecule type" value="Genomic_DNA"/>
</dbReference>
<protein>
    <submittedName>
        <fullName evidence="5">50S ribosomal protein L5</fullName>
    </submittedName>
</protein>
<dbReference type="PROSITE" id="PS00358">
    <property type="entry name" value="RIBOSOMAL_L5"/>
    <property type="match status" value="1"/>
</dbReference>
<reference evidence="5" key="1">
    <citation type="submission" date="2023-03" db="EMBL/GenBank/DDBJ databases">
        <authorList>
            <person name="Steffen K."/>
            <person name="Cardenas P."/>
        </authorList>
    </citation>
    <scope>NUCLEOTIDE SEQUENCE</scope>
</reference>
<keyword evidence="3" id="KW-0687">Ribonucleoprotein</keyword>
<dbReference type="GO" id="GO:0005840">
    <property type="term" value="C:ribosome"/>
    <property type="evidence" value="ECO:0007669"/>
    <property type="project" value="UniProtKB-KW"/>
</dbReference>
<evidence type="ECO:0000256" key="3">
    <source>
        <dbReference type="ARBA" id="ARBA00023274"/>
    </source>
</evidence>
<proteinExistence type="inferred from homology"/>
<evidence type="ECO:0000259" key="4">
    <source>
        <dbReference type="Pfam" id="PF00281"/>
    </source>
</evidence>
<dbReference type="GO" id="GO:1990904">
    <property type="term" value="C:ribonucleoprotein complex"/>
    <property type="evidence" value="ECO:0007669"/>
    <property type="project" value="UniProtKB-KW"/>
</dbReference>
<dbReference type="InterPro" id="IPR020929">
    <property type="entry name" value="Ribosomal_uL5_CS"/>
</dbReference>
<evidence type="ECO:0000313" key="5">
    <source>
        <dbReference type="EMBL" id="CAI8036712.1"/>
    </source>
</evidence>
<dbReference type="Gene3D" id="3.30.1440.10">
    <property type="match status" value="1"/>
</dbReference>
<dbReference type="SUPFAM" id="SSF55282">
    <property type="entry name" value="RL5-like"/>
    <property type="match status" value="1"/>
</dbReference>
<evidence type="ECO:0000256" key="2">
    <source>
        <dbReference type="ARBA" id="ARBA00022980"/>
    </source>
</evidence>
<dbReference type="PANTHER" id="PTHR11994">
    <property type="entry name" value="60S RIBOSOMAL PROTEIN L11-RELATED"/>
    <property type="match status" value="1"/>
</dbReference>
<evidence type="ECO:0000256" key="1">
    <source>
        <dbReference type="ARBA" id="ARBA00008553"/>
    </source>
</evidence>
<feature type="domain" description="Large ribosomal subunit protein uL5 N-terminal" evidence="4">
    <location>
        <begin position="27"/>
        <end position="83"/>
    </location>
</feature>
<dbReference type="AlphaFoldDB" id="A0AA35SWN3"/>
<dbReference type="InterPro" id="IPR031310">
    <property type="entry name" value="Ribosomal_uL5_N"/>
</dbReference>
<dbReference type="Proteomes" id="UP001174909">
    <property type="component" value="Unassembled WGS sequence"/>
</dbReference>
<dbReference type="GO" id="GO:0003735">
    <property type="term" value="F:structural constituent of ribosome"/>
    <property type="evidence" value="ECO:0007669"/>
    <property type="project" value="InterPro"/>
</dbReference>
<keyword evidence="6" id="KW-1185">Reference proteome</keyword>
<dbReference type="InterPro" id="IPR022803">
    <property type="entry name" value="Ribosomal_uL5_dom_sf"/>
</dbReference>
<keyword evidence="2 5" id="KW-0689">Ribosomal protein</keyword>
<sequence>MGYAPRLRGLYRDTVLPALIEEFNYDSVMQVPRLTKILLSMGVGLAPTNRQLLDTAVSELTLIAGQRAVTTRARRSIAAFKIRAGMEIGAMVTLRGDHMLEFFDAS</sequence>
<gene>
    <name evidence="5" type="ORF">GBAR_LOCUS20557</name>
</gene>
<evidence type="ECO:0000313" key="6">
    <source>
        <dbReference type="Proteomes" id="UP001174909"/>
    </source>
</evidence>
<dbReference type="GO" id="GO:0006412">
    <property type="term" value="P:translation"/>
    <property type="evidence" value="ECO:0007669"/>
    <property type="project" value="InterPro"/>
</dbReference>
<dbReference type="InterPro" id="IPR002132">
    <property type="entry name" value="Ribosomal_uL5"/>
</dbReference>
<comment type="similarity">
    <text evidence="1">Belongs to the universal ribosomal protein uL5 family.</text>
</comment>
<name>A0AA35SWN3_GEOBA</name>
<dbReference type="Pfam" id="PF00281">
    <property type="entry name" value="Ribosomal_L5"/>
    <property type="match status" value="1"/>
</dbReference>
<comment type="caution">
    <text evidence="5">The sequence shown here is derived from an EMBL/GenBank/DDBJ whole genome shotgun (WGS) entry which is preliminary data.</text>
</comment>
<organism evidence="5 6">
    <name type="scientific">Geodia barretti</name>
    <name type="common">Barrett's horny sponge</name>
    <dbReference type="NCBI Taxonomy" id="519541"/>
    <lineage>
        <taxon>Eukaryota</taxon>
        <taxon>Metazoa</taxon>
        <taxon>Porifera</taxon>
        <taxon>Demospongiae</taxon>
        <taxon>Heteroscleromorpha</taxon>
        <taxon>Tetractinellida</taxon>
        <taxon>Astrophorina</taxon>
        <taxon>Geodiidae</taxon>
        <taxon>Geodia</taxon>
    </lineage>
</organism>